<dbReference type="EMBL" id="MLYV02000161">
    <property type="protein sequence ID" value="PSS34054.1"/>
    <property type="molecule type" value="Genomic_DNA"/>
</dbReference>
<dbReference type="OrthoDB" id="2799478at2759"/>
<comment type="caution">
    <text evidence="2">The sequence shown here is derived from an EMBL/GenBank/DDBJ whole genome shotgun (WGS) entry which is preliminary data.</text>
</comment>
<accession>A0A2R6RVK0</accession>
<sequence>MARKREKQNISKLDRKIAKQKKELHDVLNDNKTKNEWSQKLEAKVLEEKIQTLEEKRYQKNRTTLLARERLYGKTISKYWTTTNKQKKAKKPRNILYSLVRLGSNSITQATRSSKMAQIARDHLLLKH</sequence>
<reference evidence="2 3" key="1">
    <citation type="submission" date="2018-02" db="EMBL/GenBank/DDBJ databases">
        <title>Genome sequence of the basidiomycete white-rot fungus Phlebia centrifuga.</title>
        <authorList>
            <person name="Granchi Z."/>
            <person name="Peng M."/>
            <person name="de Vries R.P."/>
            <person name="Hilden K."/>
            <person name="Makela M.R."/>
            <person name="Grigoriev I."/>
            <person name="Riley R."/>
        </authorList>
    </citation>
    <scope>NUCLEOTIDE SEQUENCE [LARGE SCALE GENOMIC DNA]</scope>
    <source>
        <strain evidence="2 3">FBCC195</strain>
    </source>
</reference>
<dbReference type="Proteomes" id="UP000186601">
    <property type="component" value="Unassembled WGS sequence"/>
</dbReference>
<protein>
    <submittedName>
        <fullName evidence="2">Uncharacterized protein</fullName>
    </submittedName>
</protein>
<organism evidence="2 3">
    <name type="scientific">Hermanssonia centrifuga</name>
    <dbReference type="NCBI Taxonomy" id="98765"/>
    <lineage>
        <taxon>Eukaryota</taxon>
        <taxon>Fungi</taxon>
        <taxon>Dikarya</taxon>
        <taxon>Basidiomycota</taxon>
        <taxon>Agaricomycotina</taxon>
        <taxon>Agaricomycetes</taxon>
        <taxon>Polyporales</taxon>
        <taxon>Meruliaceae</taxon>
        <taxon>Hermanssonia</taxon>
    </lineage>
</organism>
<dbReference type="AlphaFoldDB" id="A0A2R6RVK0"/>
<gene>
    <name evidence="2" type="ORF">PHLCEN_2v1899</name>
</gene>
<name>A0A2R6RVK0_9APHY</name>
<keyword evidence="3" id="KW-1185">Reference proteome</keyword>
<evidence type="ECO:0000256" key="1">
    <source>
        <dbReference type="SAM" id="Coils"/>
    </source>
</evidence>
<keyword evidence="1" id="KW-0175">Coiled coil</keyword>
<proteinExistence type="predicted"/>
<feature type="coiled-coil region" evidence="1">
    <location>
        <begin position="3"/>
        <end position="63"/>
    </location>
</feature>
<evidence type="ECO:0000313" key="3">
    <source>
        <dbReference type="Proteomes" id="UP000186601"/>
    </source>
</evidence>
<evidence type="ECO:0000313" key="2">
    <source>
        <dbReference type="EMBL" id="PSS34054.1"/>
    </source>
</evidence>